<gene>
    <name evidence="1" type="ORF">L6164_029821</name>
</gene>
<proteinExistence type="predicted"/>
<sequence>MTMASSLGIGCGGTNGVVVDHAGKWSIENRCNPPRSVVIGDRSRSRGGMGRISLAATATVSLRNRMSLEPSRKHEEGGKQGRGNDAYERLDEWMRVSVVEIVKNLREAPLLVQIYPNKKDNSSGEKTTLMTEKKAKEDHWPTMKGKWETRETPLPEGVIFVEELASDEAERDGREGKEKKSTREWGIVVQGKGVGRGPVCYLLKTSRVGAGPGMGLCCTHFCLVRVKSLRETVNSQLKNCWLLQSQ</sequence>
<evidence type="ECO:0000313" key="2">
    <source>
        <dbReference type="Proteomes" id="UP000828941"/>
    </source>
</evidence>
<dbReference type="EMBL" id="CM039437">
    <property type="protein sequence ID" value="KAI4306551.1"/>
    <property type="molecule type" value="Genomic_DNA"/>
</dbReference>
<protein>
    <submittedName>
        <fullName evidence="1">Uncharacterized protein</fullName>
    </submittedName>
</protein>
<comment type="caution">
    <text evidence="1">The sequence shown here is derived from an EMBL/GenBank/DDBJ whole genome shotgun (WGS) entry which is preliminary data.</text>
</comment>
<reference evidence="1 2" key="1">
    <citation type="journal article" date="2022" name="DNA Res.">
        <title>Chromosomal-level genome assembly of the orchid tree Bauhinia variegata (Leguminosae; Cercidoideae) supports the allotetraploid origin hypothesis of Bauhinia.</title>
        <authorList>
            <person name="Zhong Y."/>
            <person name="Chen Y."/>
            <person name="Zheng D."/>
            <person name="Pang J."/>
            <person name="Liu Y."/>
            <person name="Luo S."/>
            <person name="Meng S."/>
            <person name="Qian L."/>
            <person name="Wei D."/>
            <person name="Dai S."/>
            <person name="Zhou R."/>
        </authorList>
    </citation>
    <scope>NUCLEOTIDE SEQUENCE [LARGE SCALE GENOMIC DNA]</scope>
    <source>
        <strain evidence="1">BV-YZ2020</strain>
    </source>
</reference>
<dbReference type="Proteomes" id="UP000828941">
    <property type="component" value="Chromosome 12"/>
</dbReference>
<keyword evidence="2" id="KW-1185">Reference proteome</keyword>
<accession>A0ACB9L9X3</accession>
<evidence type="ECO:0000313" key="1">
    <source>
        <dbReference type="EMBL" id="KAI4306551.1"/>
    </source>
</evidence>
<name>A0ACB9L9X3_BAUVA</name>
<organism evidence="1 2">
    <name type="scientific">Bauhinia variegata</name>
    <name type="common">Purple orchid tree</name>
    <name type="synonym">Phanera variegata</name>
    <dbReference type="NCBI Taxonomy" id="167791"/>
    <lineage>
        <taxon>Eukaryota</taxon>
        <taxon>Viridiplantae</taxon>
        <taxon>Streptophyta</taxon>
        <taxon>Embryophyta</taxon>
        <taxon>Tracheophyta</taxon>
        <taxon>Spermatophyta</taxon>
        <taxon>Magnoliopsida</taxon>
        <taxon>eudicotyledons</taxon>
        <taxon>Gunneridae</taxon>
        <taxon>Pentapetalae</taxon>
        <taxon>rosids</taxon>
        <taxon>fabids</taxon>
        <taxon>Fabales</taxon>
        <taxon>Fabaceae</taxon>
        <taxon>Cercidoideae</taxon>
        <taxon>Cercideae</taxon>
        <taxon>Bauhiniinae</taxon>
        <taxon>Bauhinia</taxon>
    </lineage>
</organism>